<gene>
    <name evidence="2" type="ORF">G4G71_11145</name>
</gene>
<evidence type="ECO:0000256" key="1">
    <source>
        <dbReference type="SAM" id="MobiDB-lite"/>
    </source>
</evidence>
<accession>A0A7Z3GQ43</accession>
<feature type="region of interest" description="Disordered" evidence="1">
    <location>
        <begin position="9"/>
        <end position="29"/>
    </location>
</feature>
<feature type="compositionally biased region" description="Gly residues" evidence="1">
    <location>
        <begin position="15"/>
        <end position="24"/>
    </location>
</feature>
<dbReference type="AlphaFoldDB" id="A0A7Z3GQ43"/>
<dbReference type="KEGG" id="pmui:G4G71_11145"/>
<proteinExistence type="predicted"/>
<dbReference type="RefSeq" id="WP_169937624.1">
    <property type="nucleotide sequence ID" value="NZ_CP048833.1"/>
</dbReference>
<evidence type="ECO:0008006" key="4">
    <source>
        <dbReference type="Google" id="ProtNLM"/>
    </source>
</evidence>
<dbReference type="EMBL" id="CP048833">
    <property type="protein sequence ID" value="QJP08401.1"/>
    <property type="molecule type" value="Genomic_DNA"/>
</dbReference>
<evidence type="ECO:0000313" key="2">
    <source>
        <dbReference type="EMBL" id="QJP08401.1"/>
    </source>
</evidence>
<protein>
    <recommendedName>
        <fullName evidence="4">Phage protein</fullName>
    </recommendedName>
</protein>
<organism evidence="2 3">
    <name type="scientific">Pseudomonas multiresinivorans</name>
    <dbReference type="NCBI Taxonomy" id="95301"/>
    <lineage>
        <taxon>Bacteria</taxon>
        <taxon>Pseudomonadati</taxon>
        <taxon>Pseudomonadota</taxon>
        <taxon>Gammaproteobacteria</taxon>
        <taxon>Pseudomonadales</taxon>
        <taxon>Pseudomonadaceae</taxon>
        <taxon>Pseudomonas</taxon>
    </lineage>
</organism>
<sequence length="252" mass="27189">MFQLKQLFMQEEGGEGGNGGGGQGPEITPEIQALIDAQVTAAVGGLKTKNSELLGKLKEQGDKLKTFDGIDPEAVKSILQRFSDDEEAQLIAAGKIDEVLSKRTERMKSGYDRDLQAARDEATRHQSRTEKFASRVLKGEVIGAATDAGVHKFAMEDAMLAASRDFELDDEGNPIAKEGRFGKDGKPLTLKEWFAEMKETRPHWFPANGSGSGAGGTGSDVRPGTPRSKMTAKQKAEYISKNGKDAYLALPA</sequence>
<dbReference type="Proteomes" id="UP000502549">
    <property type="component" value="Chromosome"/>
</dbReference>
<keyword evidence="3" id="KW-1185">Reference proteome</keyword>
<evidence type="ECO:0000313" key="3">
    <source>
        <dbReference type="Proteomes" id="UP000502549"/>
    </source>
</evidence>
<feature type="region of interest" description="Disordered" evidence="1">
    <location>
        <begin position="202"/>
        <end position="236"/>
    </location>
</feature>
<name>A0A7Z3GQ43_9PSED</name>
<reference evidence="2 3" key="1">
    <citation type="submission" date="2020-02" db="EMBL/GenBank/DDBJ databases">
        <title>Complete genome sequence of Pseudomonas multiresinivorans ORNL1.</title>
        <authorList>
            <person name="Podar M."/>
        </authorList>
    </citation>
    <scope>NUCLEOTIDE SEQUENCE [LARGE SCALE GENOMIC DNA]</scope>
    <source>
        <strain evidence="3">populi</strain>
    </source>
</reference>